<dbReference type="Pfam" id="PF01470">
    <property type="entry name" value="Peptidase_C15"/>
    <property type="match status" value="1"/>
</dbReference>
<sequence length="228" mass="25133">MKTLRKLLLLAAFCLPGHPLRAQTPDILVSGFEAFGGRSENASWVLAQELAKAFPQDVRSLKVPVLWGAPLESINGVSPQPNVWIAFGEGTPEFQIEIVAHNLRGRYPDNHGMKPMTPEIVKDAEPELRQQARLDGLAEALTQAGFPTHVSENAGRYLCEEMLYSLLHAQKQHPEALKLVIFIHVPPLGQTVKLPASTRKVDAAWLQAFGKQLFASMRKLDLLPAAAH</sequence>
<dbReference type="PANTHER" id="PTHR23402:SF1">
    <property type="entry name" value="PYROGLUTAMYL-PEPTIDASE I"/>
    <property type="match status" value="1"/>
</dbReference>
<evidence type="ECO:0000256" key="7">
    <source>
        <dbReference type="ARBA" id="ARBA00030836"/>
    </source>
</evidence>
<evidence type="ECO:0000256" key="8">
    <source>
        <dbReference type="ARBA" id="ARBA00031559"/>
    </source>
</evidence>
<protein>
    <recommendedName>
        <fullName evidence="2">Pyrrolidone-carboxylate peptidase</fullName>
    </recommendedName>
    <alternativeName>
        <fullName evidence="7">5-oxoprolyl-peptidase</fullName>
    </alternativeName>
    <alternativeName>
        <fullName evidence="8">Pyroglutamyl-peptidase I</fullName>
    </alternativeName>
</protein>
<evidence type="ECO:0000256" key="9">
    <source>
        <dbReference type="SAM" id="SignalP"/>
    </source>
</evidence>
<gene>
    <name evidence="10" type="ORF">ACFQDI_23830</name>
</gene>
<dbReference type="EMBL" id="JBHSMQ010000014">
    <property type="protein sequence ID" value="MFC5457921.1"/>
    <property type="molecule type" value="Genomic_DNA"/>
</dbReference>
<keyword evidence="4" id="KW-0645">Protease</keyword>
<feature type="signal peptide" evidence="9">
    <location>
        <begin position="1"/>
        <end position="22"/>
    </location>
</feature>
<dbReference type="SUPFAM" id="SSF53182">
    <property type="entry name" value="Pyrrolidone carboxyl peptidase (pyroglutamate aminopeptidase)"/>
    <property type="match status" value="1"/>
</dbReference>
<evidence type="ECO:0000256" key="6">
    <source>
        <dbReference type="ARBA" id="ARBA00022807"/>
    </source>
</evidence>
<dbReference type="InterPro" id="IPR036440">
    <property type="entry name" value="Peptidase_C15-like_sf"/>
</dbReference>
<reference evidence="11" key="1">
    <citation type="journal article" date="2019" name="Int. J. Syst. Evol. Microbiol.">
        <title>The Global Catalogue of Microorganisms (GCM) 10K type strain sequencing project: providing services to taxonomists for standard genome sequencing and annotation.</title>
        <authorList>
            <consortium name="The Broad Institute Genomics Platform"/>
            <consortium name="The Broad Institute Genome Sequencing Center for Infectious Disease"/>
            <person name="Wu L."/>
            <person name="Ma J."/>
        </authorList>
    </citation>
    <scope>NUCLEOTIDE SEQUENCE [LARGE SCALE GENOMIC DNA]</scope>
    <source>
        <strain evidence="11">CGMCC 4.1469</strain>
    </source>
</reference>
<evidence type="ECO:0000256" key="2">
    <source>
        <dbReference type="ARBA" id="ARBA00019191"/>
    </source>
</evidence>
<keyword evidence="9" id="KW-0732">Signal</keyword>
<evidence type="ECO:0000256" key="3">
    <source>
        <dbReference type="ARBA" id="ARBA00022490"/>
    </source>
</evidence>
<keyword evidence="5" id="KW-0378">Hydrolase</keyword>
<dbReference type="Gene3D" id="3.40.630.20">
    <property type="entry name" value="Peptidase C15, pyroglutamyl peptidase I-like"/>
    <property type="match status" value="1"/>
</dbReference>
<comment type="caution">
    <text evidence="10">The sequence shown here is derived from an EMBL/GenBank/DDBJ whole genome shotgun (WGS) entry which is preliminary data.</text>
</comment>
<proteinExistence type="inferred from homology"/>
<evidence type="ECO:0000313" key="11">
    <source>
        <dbReference type="Proteomes" id="UP001596052"/>
    </source>
</evidence>
<evidence type="ECO:0000313" key="10">
    <source>
        <dbReference type="EMBL" id="MFC5457921.1"/>
    </source>
</evidence>
<dbReference type="Proteomes" id="UP001596052">
    <property type="component" value="Unassembled WGS sequence"/>
</dbReference>
<keyword evidence="6" id="KW-0788">Thiol protease</keyword>
<dbReference type="PANTHER" id="PTHR23402">
    <property type="entry name" value="PROTEASE FAMILY C15 PYROGLUTAMYL-PEPTIDASE I-RELATED"/>
    <property type="match status" value="1"/>
</dbReference>
<dbReference type="InterPro" id="IPR000816">
    <property type="entry name" value="Peptidase_C15"/>
</dbReference>
<dbReference type="RefSeq" id="WP_377171744.1">
    <property type="nucleotide sequence ID" value="NZ_JBHSMQ010000014.1"/>
</dbReference>
<dbReference type="InterPro" id="IPR016125">
    <property type="entry name" value="Peptidase_C15-like"/>
</dbReference>
<evidence type="ECO:0000256" key="1">
    <source>
        <dbReference type="ARBA" id="ARBA00006641"/>
    </source>
</evidence>
<evidence type="ECO:0000256" key="4">
    <source>
        <dbReference type="ARBA" id="ARBA00022670"/>
    </source>
</evidence>
<evidence type="ECO:0000256" key="5">
    <source>
        <dbReference type="ARBA" id="ARBA00022801"/>
    </source>
</evidence>
<keyword evidence="11" id="KW-1185">Reference proteome</keyword>
<accession>A0ABW0KZS0</accession>
<feature type="chain" id="PRO_5045142155" description="Pyrrolidone-carboxylate peptidase" evidence="9">
    <location>
        <begin position="23"/>
        <end position="228"/>
    </location>
</feature>
<dbReference type="PRINTS" id="PR00706">
    <property type="entry name" value="PYROGLUPTASE"/>
</dbReference>
<organism evidence="10 11">
    <name type="scientific">Prosthecobacter fluviatilis</name>
    <dbReference type="NCBI Taxonomy" id="445931"/>
    <lineage>
        <taxon>Bacteria</taxon>
        <taxon>Pseudomonadati</taxon>
        <taxon>Verrucomicrobiota</taxon>
        <taxon>Verrucomicrobiia</taxon>
        <taxon>Verrucomicrobiales</taxon>
        <taxon>Verrucomicrobiaceae</taxon>
        <taxon>Prosthecobacter</taxon>
    </lineage>
</organism>
<keyword evidence="3" id="KW-0963">Cytoplasm</keyword>
<name>A0ABW0KZS0_9BACT</name>
<comment type="similarity">
    <text evidence="1">Belongs to the peptidase C15 family.</text>
</comment>